<dbReference type="KEGG" id="oih:OB3339"/>
<gene>
    <name evidence="1" type="ordered locus">OB3339</name>
</gene>
<keyword evidence="2" id="KW-1185">Reference proteome</keyword>
<sequence>MEIEILQNDRMAQDGHSILRSLQNDELHALDLLVREFTQNSLDAAINKEAGIKLEVDTGEFNKSKFLKEINGFNNDLDNVICEDNYKYLSLTDKMTEGLTGELIFENIDTDRLGNLTKLVYLLGANQEKEGAGGSWGLGKTVYFRIGIGIVIYYTRVKNENGRFEERLVANMVEDQKTNKEFLLPKGRGIAFWGEKYNGDKTKPITDANYIKDFLNMFALSPFHGEETGTRIIIPFINDEKLMSNLEGKTKLIFDDGEYSIESYLTNSFKRWYFAKLDNHQDKVENPIQLFINNEELKIDSFENIYKVLQDLYNIGVENFTLKDHKTKGPLTNLDINIRRIDIKPQSKVVKAGNLVYTTVSKNFIDKKFIKSYRELLGFYNDKEAEEQNVESKDLLFTFLRRPGMAIRYEDFGEWTKNIELQSKDERLIAVFIPNSSELLNDNEKELEVKTIEDYLRKCERADHSEWNDITLSNTQLNVVKRIKNQVNTYLKKELSNQIFKGSISNSTLGRVIGSRILPSMVSGKSPIRREPGGRSNTNLTNTSAKLNFHITQLIQDGDDLIAKFKLVPNSNKEVIYNIEISLAIESEDGSVDYKVWENEFETVFPFEMIDIDLNVTSDLNEQNLYSEKFKTLYGYRLNTLIAEETEGKLRIRYRDRSFRPAIDFKGNKVS</sequence>
<dbReference type="STRING" id="221109.gene:10735591"/>
<reference evidence="1 2" key="2">
    <citation type="journal article" date="2002" name="Nucleic Acids Res.">
        <title>Genome sequence of Oceanobacillus iheyensis isolated from the Iheya Ridge and its unexpected adaptive capabilities to extreme environments.</title>
        <authorList>
            <person name="Takami H."/>
            <person name="Takaki Y."/>
            <person name="Uchiyama I."/>
        </authorList>
    </citation>
    <scope>NUCLEOTIDE SEQUENCE [LARGE SCALE GENOMIC DNA]</scope>
    <source>
        <strain evidence="2">DSM 14371 / CIP 107618 / JCM 11309 / KCTC 3954 / HTE831</strain>
    </source>
</reference>
<evidence type="ECO:0000313" key="1">
    <source>
        <dbReference type="EMBL" id="BAC15295.1"/>
    </source>
</evidence>
<dbReference type="HOGENOM" id="CLU_393748_0_0_9"/>
<protein>
    <submittedName>
        <fullName evidence="1">Uncharacterized protein</fullName>
    </submittedName>
</protein>
<dbReference type="OrthoDB" id="1395829at2"/>
<dbReference type="AlphaFoldDB" id="Q8EL92"/>
<dbReference type="EMBL" id="BA000028">
    <property type="protein sequence ID" value="BAC15295.1"/>
    <property type="molecule type" value="Genomic_DNA"/>
</dbReference>
<accession>Q8EL92</accession>
<evidence type="ECO:0000313" key="2">
    <source>
        <dbReference type="Proteomes" id="UP000000822"/>
    </source>
</evidence>
<organism evidence="1 2">
    <name type="scientific">Oceanobacillus iheyensis (strain DSM 14371 / CIP 107618 / JCM 11309 / KCTC 3954 / HTE831)</name>
    <dbReference type="NCBI Taxonomy" id="221109"/>
    <lineage>
        <taxon>Bacteria</taxon>
        <taxon>Bacillati</taxon>
        <taxon>Bacillota</taxon>
        <taxon>Bacilli</taxon>
        <taxon>Bacillales</taxon>
        <taxon>Bacillaceae</taxon>
        <taxon>Oceanobacillus</taxon>
    </lineage>
</organism>
<name>Q8EL92_OCEIH</name>
<proteinExistence type="predicted"/>
<dbReference type="RefSeq" id="WP_011067737.1">
    <property type="nucleotide sequence ID" value="NC_004193.1"/>
</dbReference>
<dbReference type="Proteomes" id="UP000000822">
    <property type="component" value="Chromosome"/>
</dbReference>
<dbReference type="eggNOG" id="ENOG502Z9CS">
    <property type="taxonomic scope" value="Bacteria"/>
</dbReference>
<reference evidence="1 2" key="1">
    <citation type="journal article" date="2001" name="FEMS Microbiol. Lett.">
        <title>Oceanobacillus iheyensis gen. nov., sp. nov., a deep-sea extremely halotolerant and alkaliphilic species isolated from a depth of 1050 m on the Iheya Ridge.</title>
        <authorList>
            <person name="Lu J."/>
            <person name="Nogi Y."/>
            <person name="Takami H."/>
        </authorList>
    </citation>
    <scope>NUCLEOTIDE SEQUENCE [LARGE SCALE GENOMIC DNA]</scope>
    <source>
        <strain evidence="2">DSM 14371 / CIP 107618 / JCM 11309 / KCTC 3954 / HTE831</strain>
    </source>
</reference>